<name>A0A0M3IGB1_ASCLU</name>
<dbReference type="Proteomes" id="UP000036681">
    <property type="component" value="Unplaced"/>
</dbReference>
<reference evidence="2" key="1">
    <citation type="submission" date="2017-02" db="UniProtKB">
        <authorList>
            <consortium name="WormBaseParasite"/>
        </authorList>
    </citation>
    <scope>IDENTIFICATION</scope>
</reference>
<accession>A0A0M3IGB1</accession>
<dbReference type="AlphaFoldDB" id="A0A0M3IGB1"/>
<organism evidence="1 2">
    <name type="scientific">Ascaris lumbricoides</name>
    <name type="common">Giant roundworm</name>
    <dbReference type="NCBI Taxonomy" id="6252"/>
    <lineage>
        <taxon>Eukaryota</taxon>
        <taxon>Metazoa</taxon>
        <taxon>Ecdysozoa</taxon>
        <taxon>Nematoda</taxon>
        <taxon>Chromadorea</taxon>
        <taxon>Rhabditida</taxon>
        <taxon>Spirurina</taxon>
        <taxon>Ascaridomorpha</taxon>
        <taxon>Ascaridoidea</taxon>
        <taxon>Ascarididae</taxon>
        <taxon>Ascaris</taxon>
    </lineage>
</organism>
<keyword evidence="1" id="KW-1185">Reference proteome</keyword>
<dbReference type="WBParaSite" id="ALUE_0001731801-mRNA-1">
    <property type="protein sequence ID" value="ALUE_0001731801-mRNA-1"/>
    <property type="gene ID" value="ALUE_0001731801"/>
</dbReference>
<proteinExistence type="predicted"/>
<sequence length="97" mass="10883">MDQNSLSNVQQCSTHYVWIALGGKKRCKNAEAKRAIQCGEMLAEEGRSSTLRAPSDNVEYESAERWKGSEGTVKYPTVIRKADPPIPQWQCPCRIAK</sequence>
<protein>
    <submittedName>
        <fullName evidence="2">Uncharacterized protein</fullName>
    </submittedName>
</protein>
<evidence type="ECO:0000313" key="1">
    <source>
        <dbReference type="Proteomes" id="UP000036681"/>
    </source>
</evidence>
<evidence type="ECO:0000313" key="2">
    <source>
        <dbReference type="WBParaSite" id="ALUE_0001731801-mRNA-1"/>
    </source>
</evidence>